<dbReference type="EMBL" id="UYRV01029742">
    <property type="protein sequence ID" value="VDK83955.1"/>
    <property type="molecule type" value="Genomic_DNA"/>
</dbReference>
<dbReference type="Proteomes" id="UP000271889">
    <property type="component" value="Unassembled WGS sequence"/>
</dbReference>
<gene>
    <name evidence="1" type="ORF">CGOC_LOCUS8206</name>
</gene>
<evidence type="ECO:0000313" key="2">
    <source>
        <dbReference type="Proteomes" id="UP000271889"/>
    </source>
</evidence>
<organism evidence="1 2">
    <name type="scientific">Cylicostephanus goldi</name>
    <name type="common">Nematode worm</name>
    <dbReference type="NCBI Taxonomy" id="71465"/>
    <lineage>
        <taxon>Eukaryota</taxon>
        <taxon>Metazoa</taxon>
        <taxon>Ecdysozoa</taxon>
        <taxon>Nematoda</taxon>
        <taxon>Chromadorea</taxon>
        <taxon>Rhabditida</taxon>
        <taxon>Rhabditina</taxon>
        <taxon>Rhabditomorpha</taxon>
        <taxon>Strongyloidea</taxon>
        <taxon>Strongylidae</taxon>
        <taxon>Cylicostephanus</taxon>
    </lineage>
</organism>
<accession>A0A3P6TRY5</accession>
<proteinExistence type="predicted"/>
<name>A0A3P6TRY5_CYLGO</name>
<dbReference type="AlphaFoldDB" id="A0A3P6TRY5"/>
<dbReference type="OrthoDB" id="1291858at2759"/>
<keyword evidence="2" id="KW-1185">Reference proteome</keyword>
<evidence type="ECO:0000313" key="1">
    <source>
        <dbReference type="EMBL" id="VDK83955.1"/>
    </source>
</evidence>
<reference evidence="1 2" key="1">
    <citation type="submission" date="2018-11" db="EMBL/GenBank/DDBJ databases">
        <authorList>
            <consortium name="Pathogen Informatics"/>
        </authorList>
    </citation>
    <scope>NUCLEOTIDE SEQUENCE [LARGE SCALE GENOMIC DNA]</scope>
</reference>
<sequence length="93" mass="10799">MLGVGRHLYRDKRRIRTEANESPVTLLRVLSALAFQREALEIWDLEGLRLLRRMSKTCPLIVDSSLSSSLMFLGTPFSLGFKKYMRTHIRSPY</sequence>
<protein>
    <submittedName>
        <fullName evidence="1">Uncharacterized protein</fullName>
    </submittedName>
</protein>